<dbReference type="PROSITE" id="PS51373">
    <property type="entry name" value="HIPIP"/>
    <property type="match status" value="1"/>
</dbReference>
<dbReference type="Pfam" id="PF01355">
    <property type="entry name" value="HIPIP"/>
    <property type="match status" value="1"/>
</dbReference>
<feature type="domain" description="High potential iron-sulfur proteins family profile" evidence="9">
    <location>
        <begin position="39"/>
        <end position="115"/>
    </location>
</feature>
<sequence length="117" mass="12919">MNTTSSSRRSFFKKAFATMAVVPFMGEAFAKACVAAAAPVGKKVLKLTDKAAKRLKYVLDATMSKHKKYKQGAICGNCKFYKLKKEASGHAPCSMMGNKYVTTCGWCKSYRLDKKKV</sequence>
<gene>
    <name evidence="10" type="ORF">A9Q84_12055</name>
</gene>
<keyword evidence="3 7" id="KW-0479">Metal-binding</keyword>
<name>A0A1Y5F829_9BACT</name>
<evidence type="ECO:0000256" key="2">
    <source>
        <dbReference type="ARBA" id="ARBA00022485"/>
    </source>
</evidence>
<dbReference type="GO" id="GO:0009055">
    <property type="term" value="F:electron transfer activity"/>
    <property type="evidence" value="ECO:0007669"/>
    <property type="project" value="InterPro"/>
</dbReference>
<proteinExistence type="inferred from homology"/>
<comment type="similarity">
    <text evidence="7">Belongs to the high-potential iron-sulfur protein (HiPIP) family.</text>
</comment>
<protein>
    <recommendedName>
        <fullName evidence="7">High-potential iron-sulfur protein</fullName>
        <shortName evidence="7">HiPIP</shortName>
    </recommendedName>
</protein>
<keyword evidence="5 7" id="KW-0408">Iron</keyword>
<accession>A0A1Y5F829</accession>
<dbReference type="InterPro" id="IPR006311">
    <property type="entry name" value="TAT_signal"/>
</dbReference>
<organism evidence="10 11">
    <name type="scientific">Halobacteriovorax marinus</name>
    <dbReference type="NCBI Taxonomy" id="97084"/>
    <lineage>
        <taxon>Bacteria</taxon>
        <taxon>Pseudomonadati</taxon>
        <taxon>Bdellovibrionota</taxon>
        <taxon>Bacteriovoracia</taxon>
        <taxon>Bacteriovoracales</taxon>
        <taxon>Halobacteriovoraceae</taxon>
        <taxon>Halobacteriovorax</taxon>
    </lineage>
</organism>
<dbReference type="GO" id="GO:0019646">
    <property type="term" value="P:aerobic electron transport chain"/>
    <property type="evidence" value="ECO:0007669"/>
    <property type="project" value="InterPro"/>
</dbReference>
<dbReference type="GO" id="GO:0046872">
    <property type="term" value="F:metal ion binding"/>
    <property type="evidence" value="ECO:0007669"/>
    <property type="project" value="UniProtKB-KW"/>
</dbReference>
<evidence type="ECO:0000256" key="8">
    <source>
        <dbReference type="SAM" id="SignalP"/>
    </source>
</evidence>
<dbReference type="Gene3D" id="4.10.490.10">
    <property type="entry name" value="High potential iron-sulphur protein"/>
    <property type="match status" value="1"/>
</dbReference>
<dbReference type="Proteomes" id="UP000196531">
    <property type="component" value="Unassembled WGS sequence"/>
</dbReference>
<comment type="subunit">
    <text evidence="7">Homodimer.</text>
</comment>
<evidence type="ECO:0000256" key="3">
    <source>
        <dbReference type="ARBA" id="ARBA00022723"/>
    </source>
</evidence>
<evidence type="ECO:0000256" key="1">
    <source>
        <dbReference type="ARBA" id="ARBA00022448"/>
    </source>
</evidence>
<dbReference type="InterPro" id="IPR036369">
    <property type="entry name" value="HIPIP_sf"/>
</dbReference>
<comment type="function">
    <text evidence="7">Specific class of high-redox-potential 4Fe-4S ferredoxins. Functions in anaerobic electron transport in most purple and in some other photosynthetic bacteria and in at least one genus (Paracoccus) of halophilic, denitrifying bacteria.</text>
</comment>
<dbReference type="PROSITE" id="PS51318">
    <property type="entry name" value="TAT"/>
    <property type="match status" value="1"/>
</dbReference>
<dbReference type="GO" id="GO:0051539">
    <property type="term" value="F:4 iron, 4 sulfur cluster binding"/>
    <property type="evidence" value="ECO:0007669"/>
    <property type="project" value="UniProtKB-KW"/>
</dbReference>
<evidence type="ECO:0000259" key="9">
    <source>
        <dbReference type="PROSITE" id="PS51373"/>
    </source>
</evidence>
<evidence type="ECO:0000256" key="4">
    <source>
        <dbReference type="ARBA" id="ARBA00022982"/>
    </source>
</evidence>
<evidence type="ECO:0000313" key="11">
    <source>
        <dbReference type="Proteomes" id="UP000196531"/>
    </source>
</evidence>
<dbReference type="EMBL" id="MAAO01000006">
    <property type="protein sequence ID" value="OUR97058.1"/>
    <property type="molecule type" value="Genomic_DNA"/>
</dbReference>
<feature type="signal peptide" evidence="8">
    <location>
        <begin position="1"/>
        <end position="30"/>
    </location>
</feature>
<keyword evidence="6 7" id="KW-0411">Iron-sulfur</keyword>
<keyword evidence="1 7" id="KW-0813">Transport</keyword>
<evidence type="ECO:0000256" key="7">
    <source>
        <dbReference type="RuleBase" id="RU000620"/>
    </source>
</evidence>
<evidence type="ECO:0000256" key="6">
    <source>
        <dbReference type="ARBA" id="ARBA00023014"/>
    </source>
</evidence>
<feature type="chain" id="PRO_5013277657" description="High-potential iron-sulfur protein" evidence="8">
    <location>
        <begin position="31"/>
        <end position="117"/>
    </location>
</feature>
<evidence type="ECO:0000313" key="10">
    <source>
        <dbReference type="EMBL" id="OUR97058.1"/>
    </source>
</evidence>
<keyword evidence="8" id="KW-0732">Signal</keyword>
<keyword evidence="4 7" id="KW-0249">Electron transport</keyword>
<dbReference type="InterPro" id="IPR000170">
    <property type="entry name" value="High_potential_FeS_prot"/>
</dbReference>
<keyword evidence="2 7" id="KW-0004">4Fe-4S</keyword>
<dbReference type="SUPFAM" id="SSF57652">
    <property type="entry name" value="HIPIP (high potential iron protein)"/>
    <property type="match status" value="1"/>
</dbReference>
<reference evidence="11" key="1">
    <citation type="journal article" date="2017" name="Proc. Natl. Acad. Sci. U.S.A.">
        <title>Simulation of Deepwater Horizon oil plume reveals substrate specialization within a complex community of hydrocarbon-degraders.</title>
        <authorList>
            <person name="Hu P."/>
            <person name="Dubinsky E.A."/>
            <person name="Probst A.J."/>
            <person name="Wang J."/>
            <person name="Sieber C.M.K."/>
            <person name="Tom L.M."/>
            <person name="Gardinali P."/>
            <person name="Banfield J.F."/>
            <person name="Atlas R.M."/>
            <person name="Andersen G.L."/>
        </authorList>
    </citation>
    <scope>NUCLEOTIDE SEQUENCE [LARGE SCALE GENOMIC DNA]</scope>
</reference>
<comment type="caution">
    <text evidence="10">The sequence shown here is derived from an EMBL/GenBank/DDBJ whole genome shotgun (WGS) entry which is preliminary data.</text>
</comment>
<evidence type="ECO:0000256" key="5">
    <source>
        <dbReference type="ARBA" id="ARBA00023004"/>
    </source>
</evidence>
<dbReference type="AlphaFoldDB" id="A0A1Y5F829"/>